<comment type="caution">
    <text evidence="2">The sequence shown here is derived from an EMBL/GenBank/DDBJ whole genome shotgun (WGS) entry which is preliminary data.</text>
</comment>
<evidence type="ECO:0000313" key="2">
    <source>
        <dbReference type="EMBL" id="KAK9807542.1"/>
    </source>
</evidence>
<feature type="compositionally biased region" description="Polar residues" evidence="1">
    <location>
        <begin position="12"/>
        <end position="23"/>
    </location>
</feature>
<protein>
    <submittedName>
        <fullName evidence="2">Uncharacterized protein</fullName>
    </submittedName>
</protein>
<keyword evidence="3" id="KW-1185">Reference proteome</keyword>
<evidence type="ECO:0000256" key="1">
    <source>
        <dbReference type="SAM" id="MobiDB-lite"/>
    </source>
</evidence>
<dbReference type="AlphaFoldDB" id="A0AAW1PFF7"/>
<reference evidence="2 3" key="1">
    <citation type="journal article" date="2024" name="Nat. Commun.">
        <title>Phylogenomics reveals the evolutionary origins of lichenization in chlorophyte algae.</title>
        <authorList>
            <person name="Puginier C."/>
            <person name="Libourel C."/>
            <person name="Otte J."/>
            <person name="Skaloud P."/>
            <person name="Haon M."/>
            <person name="Grisel S."/>
            <person name="Petersen M."/>
            <person name="Berrin J.G."/>
            <person name="Delaux P.M."/>
            <person name="Dal Grande F."/>
            <person name="Keller J."/>
        </authorList>
    </citation>
    <scope>NUCLEOTIDE SEQUENCE [LARGE SCALE GENOMIC DNA]</scope>
    <source>
        <strain evidence="2 3">SAG 2043</strain>
    </source>
</reference>
<accession>A0AAW1PFF7</accession>
<gene>
    <name evidence="2" type="ORF">WJX72_002107</name>
</gene>
<feature type="compositionally biased region" description="Basic and acidic residues" evidence="1">
    <location>
        <begin position="72"/>
        <end position="83"/>
    </location>
</feature>
<feature type="region of interest" description="Disordered" evidence="1">
    <location>
        <begin position="1"/>
        <end position="106"/>
    </location>
</feature>
<proteinExistence type="predicted"/>
<sequence>MAKPAVNKTHHSFQSIVLNQTTAKEFDTRVSKAQTGAAGTQRLPSSQLRELGREAAKAAGQPTHSHAAGEGQQEKQDGKKEAKPSALSQKASVFTRLGPLPPVGPR</sequence>
<evidence type="ECO:0000313" key="3">
    <source>
        <dbReference type="Proteomes" id="UP001489004"/>
    </source>
</evidence>
<dbReference type="Proteomes" id="UP001489004">
    <property type="component" value="Unassembled WGS sequence"/>
</dbReference>
<name>A0AAW1PFF7_9CHLO</name>
<organism evidence="2 3">
    <name type="scientific">[Myrmecia] bisecta</name>
    <dbReference type="NCBI Taxonomy" id="41462"/>
    <lineage>
        <taxon>Eukaryota</taxon>
        <taxon>Viridiplantae</taxon>
        <taxon>Chlorophyta</taxon>
        <taxon>core chlorophytes</taxon>
        <taxon>Trebouxiophyceae</taxon>
        <taxon>Trebouxiales</taxon>
        <taxon>Trebouxiaceae</taxon>
        <taxon>Myrmecia</taxon>
    </lineage>
</organism>
<feature type="compositionally biased region" description="Polar residues" evidence="1">
    <location>
        <begin position="31"/>
        <end position="48"/>
    </location>
</feature>
<dbReference type="EMBL" id="JALJOR010000012">
    <property type="protein sequence ID" value="KAK9807542.1"/>
    <property type="molecule type" value="Genomic_DNA"/>
</dbReference>